<organism evidence="9 10">
    <name type="scientific">Schinkia azotoformans MEV2011</name>
    <dbReference type="NCBI Taxonomy" id="1348973"/>
    <lineage>
        <taxon>Bacteria</taxon>
        <taxon>Bacillati</taxon>
        <taxon>Bacillota</taxon>
        <taxon>Bacilli</taxon>
        <taxon>Bacillales</taxon>
        <taxon>Bacillaceae</taxon>
        <taxon>Calidifontibacillus/Schinkia group</taxon>
        <taxon>Schinkia</taxon>
    </lineage>
</organism>
<evidence type="ECO:0000313" key="10">
    <source>
        <dbReference type="Proteomes" id="UP000027936"/>
    </source>
</evidence>
<feature type="transmembrane region" description="Helical" evidence="7">
    <location>
        <begin position="100"/>
        <end position="129"/>
    </location>
</feature>
<comment type="caution">
    <text evidence="9">The sequence shown here is derived from an EMBL/GenBank/DDBJ whole genome shotgun (WGS) entry which is preliminary data.</text>
</comment>
<evidence type="ECO:0000256" key="5">
    <source>
        <dbReference type="ARBA" id="ARBA00022989"/>
    </source>
</evidence>
<sequence length="429" mass="45763">MDPTSIGLIGIIALLVAIFLRMPVSFAMFITGFVGLFLFMGKSAAFNVLSADIWGQFASYTLAIIPLYVFMGEIIFRSGITQNLFDAAYKWLGQFKGGMASTTILASAGFSSICGSNTATAATMGTIALPELKKYKYDQAISAGAVATGGTLGILIPPSTVLIVIAIQTQQSVKDLFAAVLLPGILLTILMILTIIFLCQKNPNLGPAGPKFPLSEKLKSLTGVIPVFVLFAFVIGGLFYGLFTPTESGAFGAFGALIITIAMRKFTWKRLVDALDSTIRSTAMVLFLVVGAVVFGRFITATRLPFAVAEFVSNLAVPSVIILIAILFVYVIGGAIMDALGFLILSIPIFFPAVIMLGYDPVWFSIILCIVTSLGAITPPVGVNAFIVQGISREIPMTTVFKGTGYFIVTYSILIAILILFPQIVTFLI</sequence>
<dbReference type="PATRIC" id="fig|1348973.3.peg.1718"/>
<dbReference type="GO" id="GO:0005886">
    <property type="term" value="C:plasma membrane"/>
    <property type="evidence" value="ECO:0007669"/>
    <property type="project" value="UniProtKB-SubCell"/>
</dbReference>
<dbReference type="PANTHER" id="PTHR33362:SF5">
    <property type="entry name" value="C4-DICARBOXYLATE TRAP TRANSPORTER LARGE PERMEASE PROTEIN DCTM"/>
    <property type="match status" value="1"/>
</dbReference>
<evidence type="ECO:0000259" key="8">
    <source>
        <dbReference type="Pfam" id="PF06808"/>
    </source>
</evidence>
<feature type="transmembrane region" description="Helical" evidence="7">
    <location>
        <begin position="363"/>
        <end position="387"/>
    </location>
</feature>
<dbReference type="PANTHER" id="PTHR33362">
    <property type="entry name" value="SIALIC ACID TRAP TRANSPORTER PERMEASE PROTEIN SIAT-RELATED"/>
    <property type="match status" value="1"/>
</dbReference>
<dbReference type="AlphaFoldDB" id="A0A072NNU9"/>
<feature type="transmembrane region" description="Helical" evidence="7">
    <location>
        <begin position="60"/>
        <end position="80"/>
    </location>
</feature>
<feature type="transmembrane region" description="Helical" evidence="7">
    <location>
        <begin position="6"/>
        <end position="39"/>
    </location>
</feature>
<protein>
    <submittedName>
        <fullName evidence="9">TRAP transporter, DctM subunit</fullName>
    </submittedName>
</protein>
<feature type="transmembrane region" description="Helical" evidence="7">
    <location>
        <begin position="177"/>
        <end position="199"/>
    </location>
</feature>
<evidence type="ECO:0000256" key="7">
    <source>
        <dbReference type="SAM" id="Phobius"/>
    </source>
</evidence>
<dbReference type="InterPro" id="IPR010656">
    <property type="entry name" value="DctM"/>
</dbReference>
<feature type="transmembrane region" description="Helical" evidence="7">
    <location>
        <begin position="220"/>
        <end position="243"/>
    </location>
</feature>
<name>A0A072NNU9_SCHAZ</name>
<feature type="transmembrane region" description="Helical" evidence="7">
    <location>
        <begin position="408"/>
        <end position="428"/>
    </location>
</feature>
<feature type="transmembrane region" description="Helical" evidence="7">
    <location>
        <begin position="339"/>
        <end position="357"/>
    </location>
</feature>
<dbReference type="GO" id="GO:0022857">
    <property type="term" value="F:transmembrane transporter activity"/>
    <property type="evidence" value="ECO:0007669"/>
    <property type="project" value="TreeGrafter"/>
</dbReference>
<feature type="domain" description="TRAP C4-dicarboxylate transport system permease DctM subunit" evidence="8">
    <location>
        <begin position="11"/>
        <end position="424"/>
    </location>
</feature>
<dbReference type="RefSeq" id="WP_035194949.1">
    <property type="nucleotide sequence ID" value="NZ_JJRY01000005.1"/>
</dbReference>
<keyword evidence="3" id="KW-0997">Cell inner membrane</keyword>
<dbReference type="Proteomes" id="UP000027936">
    <property type="component" value="Unassembled WGS sequence"/>
</dbReference>
<feature type="transmembrane region" description="Helical" evidence="7">
    <location>
        <begin position="249"/>
        <end position="267"/>
    </location>
</feature>
<dbReference type="EMBL" id="JJRY01000005">
    <property type="protein sequence ID" value="KEF38942.1"/>
    <property type="molecule type" value="Genomic_DNA"/>
</dbReference>
<keyword evidence="4 7" id="KW-0812">Transmembrane</keyword>
<dbReference type="Pfam" id="PF06808">
    <property type="entry name" value="DctM"/>
    <property type="match status" value="1"/>
</dbReference>
<feature type="transmembrane region" description="Helical" evidence="7">
    <location>
        <begin position="141"/>
        <end position="165"/>
    </location>
</feature>
<evidence type="ECO:0000313" key="9">
    <source>
        <dbReference type="EMBL" id="KEF38942.1"/>
    </source>
</evidence>
<evidence type="ECO:0000256" key="4">
    <source>
        <dbReference type="ARBA" id="ARBA00022692"/>
    </source>
</evidence>
<dbReference type="NCBIfam" id="TIGR00786">
    <property type="entry name" value="dctM"/>
    <property type="match status" value="1"/>
</dbReference>
<dbReference type="InterPro" id="IPR004681">
    <property type="entry name" value="TRAP_DctM"/>
</dbReference>
<reference evidence="9 10" key="1">
    <citation type="submission" date="2014-04" db="EMBL/GenBank/DDBJ databases">
        <title>Draft genome sequence of Bacillus azotoformans MEV2011, a (co-) denitrifying strain unable to grow in the presence of oxygen.</title>
        <authorList>
            <person name="Nielsen M."/>
            <person name="Schreiber L."/>
            <person name="Finster K."/>
            <person name="Schramm A."/>
        </authorList>
    </citation>
    <scope>NUCLEOTIDE SEQUENCE [LARGE SCALE GENOMIC DNA]</scope>
    <source>
        <strain evidence="9 10">MEV2011</strain>
    </source>
</reference>
<keyword evidence="2" id="KW-1003">Cell membrane</keyword>
<feature type="transmembrane region" description="Helical" evidence="7">
    <location>
        <begin position="279"/>
        <end position="299"/>
    </location>
</feature>
<evidence type="ECO:0000256" key="2">
    <source>
        <dbReference type="ARBA" id="ARBA00022475"/>
    </source>
</evidence>
<evidence type="ECO:0000256" key="1">
    <source>
        <dbReference type="ARBA" id="ARBA00004429"/>
    </source>
</evidence>
<evidence type="ECO:0000256" key="6">
    <source>
        <dbReference type="ARBA" id="ARBA00023136"/>
    </source>
</evidence>
<proteinExistence type="predicted"/>
<gene>
    <name evidence="9" type="ORF">M670_01758</name>
</gene>
<keyword evidence="6 7" id="KW-0472">Membrane</keyword>
<accession>A0A072NNU9</accession>
<comment type="subcellular location">
    <subcellularLocation>
        <location evidence="1">Cell inner membrane</location>
        <topology evidence="1">Multi-pass membrane protein</topology>
    </subcellularLocation>
</comment>
<evidence type="ECO:0000256" key="3">
    <source>
        <dbReference type="ARBA" id="ARBA00022519"/>
    </source>
</evidence>
<feature type="transmembrane region" description="Helical" evidence="7">
    <location>
        <begin position="311"/>
        <end position="332"/>
    </location>
</feature>
<dbReference type="OrthoDB" id="9785600at2"/>
<dbReference type="PIRSF" id="PIRSF006066">
    <property type="entry name" value="HI0050"/>
    <property type="match status" value="1"/>
</dbReference>
<keyword evidence="5 7" id="KW-1133">Transmembrane helix</keyword>